<keyword evidence="5" id="KW-0378">Hydrolase</keyword>
<keyword evidence="7" id="KW-0546">Nucleotide metabolism</keyword>
<feature type="domain" description="Adenosine deaminase" evidence="9">
    <location>
        <begin position="29"/>
        <end position="350"/>
    </location>
</feature>
<dbReference type="Gene3D" id="3.20.20.140">
    <property type="entry name" value="Metal-dependent hydrolases"/>
    <property type="match status" value="1"/>
</dbReference>
<evidence type="ECO:0000256" key="3">
    <source>
        <dbReference type="ARBA" id="ARBA00011245"/>
    </source>
</evidence>
<evidence type="ECO:0000256" key="6">
    <source>
        <dbReference type="ARBA" id="ARBA00022833"/>
    </source>
</evidence>
<evidence type="ECO:0000313" key="11">
    <source>
        <dbReference type="Proteomes" id="UP001212841"/>
    </source>
</evidence>
<evidence type="ECO:0000256" key="7">
    <source>
        <dbReference type="ARBA" id="ARBA00023080"/>
    </source>
</evidence>
<dbReference type="PANTHER" id="PTHR11409">
    <property type="entry name" value="ADENOSINE DEAMINASE"/>
    <property type="match status" value="1"/>
</dbReference>
<reference evidence="10" key="1">
    <citation type="submission" date="2020-05" db="EMBL/GenBank/DDBJ databases">
        <title>Phylogenomic resolution of chytrid fungi.</title>
        <authorList>
            <person name="Stajich J.E."/>
            <person name="Amses K."/>
            <person name="Simmons R."/>
            <person name="Seto K."/>
            <person name="Myers J."/>
            <person name="Bonds A."/>
            <person name="Quandt C.A."/>
            <person name="Barry K."/>
            <person name="Liu P."/>
            <person name="Grigoriev I."/>
            <person name="Longcore J.E."/>
            <person name="James T.Y."/>
        </authorList>
    </citation>
    <scope>NUCLEOTIDE SEQUENCE</scope>
    <source>
        <strain evidence="10">JEL0318</strain>
    </source>
</reference>
<dbReference type="AlphaFoldDB" id="A0AAD5SKD8"/>
<comment type="catalytic activity">
    <reaction evidence="8">
        <text>N(6)-methyl-AMP + H2O + H(+) = IMP + methylamine</text>
        <dbReference type="Rhea" id="RHEA:16001"/>
        <dbReference type="ChEBI" id="CHEBI:15377"/>
        <dbReference type="ChEBI" id="CHEBI:15378"/>
        <dbReference type="ChEBI" id="CHEBI:58053"/>
        <dbReference type="ChEBI" id="CHEBI:59338"/>
        <dbReference type="ChEBI" id="CHEBI:144842"/>
    </reaction>
    <physiologicalReaction direction="left-to-right" evidence="8">
        <dbReference type="Rhea" id="RHEA:16002"/>
    </physiologicalReaction>
</comment>
<dbReference type="PANTHER" id="PTHR11409:SF42">
    <property type="entry name" value="ADENOSINE DEAMINASE-LIKE PROTEIN"/>
    <property type="match status" value="1"/>
</dbReference>
<evidence type="ECO:0000313" key="10">
    <source>
        <dbReference type="EMBL" id="KAJ3052203.1"/>
    </source>
</evidence>
<evidence type="ECO:0000256" key="2">
    <source>
        <dbReference type="ARBA" id="ARBA00006676"/>
    </source>
</evidence>
<comment type="subunit">
    <text evidence="3">Monomer.</text>
</comment>
<name>A0AAD5SKD8_9FUNG</name>
<keyword evidence="6" id="KW-0862">Zinc</keyword>
<evidence type="ECO:0000256" key="1">
    <source>
        <dbReference type="ARBA" id="ARBA00001947"/>
    </source>
</evidence>
<evidence type="ECO:0000256" key="4">
    <source>
        <dbReference type="ARBA" id="ARBA00022723"/>
    </source>
</evidence>
<comment type="cofactor">
    <cofactor evidence="1">
        <name>Zn(2+)</name>
        <dbReference type="ChEBI" id="CHEBI:29105"/>
    </cofactor>
</comment>
<dbReference type="InterPro" id="IPR032466">
    <property type="entry name" value="Metal_Hydrolase"/>
</dbReference>
<keyword evidence="4" id="KW-0479">Metal-binding</keyword>
<evidence type="ECO:0000256" key="8">
    <source>
        <dbReference type="ARBA" id="ARBA00048787"/>
    </source>
</evidence>
<accession>A0AAD5SKD8</accession>
<comment type="similarity">
    <text evidence="2">Belongs to the metallo-dependent hydrolases superfamily. Adenosine and AMP deaminases family.</text>
</comment>
<comment type="caution">
    <text evidence="10">The sequence shown here is derived from an EMBL/GenBank/DDBJ whole genome shotgun (WGS) entry which is preliminary data.</text>
</comment>
<sequence>MKEKIESNAFLTEAYGSYDDLLSFCKHLPKIELHAHLNGSISKETAIQLIDRKGDPSLAQRWASTLEGWANAASKLDDFFPLFKCIYEITNNEEAITYATIQTIGEFSDDGVTYLELRSTPRPNLGTGMTKASYANAILKGIQSASKSHPSTTVRLILSLDRRESTESCLDTVDLAIQLKNKTGLVVGIDLCGPPTDGTAVVFAPAIKRAKESGLKVTLHAAEIQNIDTDTQNLLLTSPDRIGHGTFLNTHAKTHLLTSSTPIEICLTSNVLCKTVETYAQHHLQGLLFQDHPVILCTDDKGVFGSSLSEEYAIAAATFQLRKEDLYELSRRAVEFVFGSEECKRTLRNEWERFRQNNGIGKWTGWNRGV</sequence>
<dbReference type="InterPro" id="IPR006330">
    <property type="entry name" value="Ado/ade_deaminase"/>
</dbReference>
<dbReference type="SUPFAM" id="SSF51556">
    <property type="entry name" value="Metallo-dependent hydrolases"/>
    <property type="match status" value="1"/>
</dbReference>
<dbReference type="InterPro" id="IPR001365">
    <property type="entry name" value="A_deaminase_dom"/>
</dbReference>
<dbReference type="GO" id="GO:0046103">
    <property type="term" value="P:inosine biosynthetic process"/>
    <property type="evidence" value="ECO:0007669"/>
    <property type="project" value="TreeGrafter"/>
</dbReference>
<dbReference type="CDD" id="cd00443">
    <property type="entry name" value="ADA_AMPD"/>
    <property type="match status" value="1"/>
</dbReference>
<dbReference type="EMBL" id="JADGJD010000316">
    <property type="protein sequence ID" value="KAJ3052203.1"/>
    <property type="molecule type" value="Genomic_DNA"/>
</dbReference>
<evidence type="ECO:0000256" key="5">
    <source>
        <dbReference type="ARBA" id="ARBA00022801"/>
    </source>
</evidence>
<keyword evidence="11" id="KW-1185">Reference proteome</keyword>
<dbReference type="Pfam" id="PF00962">
    <property type="entry name" value="A_deaminase"/>
    <property type="match status" value="1"/>
</dbReference>
<dbReference type="GO" id="GO:0046872">
    <property type="term" value="F:metal ion binding"/>
    <property type="evidence" value="ECO:0007669"/>
    <property type="project" value="UniProtKB-KW"/>
</dbReference>
<organism evidence="10 11">
    <name type="scientific">Rhizophlyctis rosea</name>
    <dbReference type="NCBI Taxonomy" id="64517"/>
    <lineage>
        <taxon>Eukaryota</taxon>
        <taxon>Fungi</taxon>
        <taxon>Fungi incertae sedis</taxon>
        <taxon>Chytridiomycota</taxon>
        <taxon>Chytridiomycota incertae sedis</taxon>
        <taxon>Chytridiomycetes</taxon>
        <taxon>Rhizophlyctidales</taxon>
        <taxon>Rhizophlyctidaceae</taxon>
        <taxon>Rhizophlyctis</taxon>
    </lineage>
</organism>
<dbReference type="Proteomes" id="UP001212841">
    <property type="component" value="Unassembled WGS sequence"/>
</dbReference>
<proteinExistence type="inferred from homology"/>
<dbReference type="GO" id="GO:0006154">
    <property type="term" value="P:adenosine catabolic process"/>
    <property type="evidence" value="ECO:0007669"/>
    <property type="project" value="TreeGrafter"/>
</dbReference>
<dbReference type="GO" id="GO:0004000">
    <property type="term" value="F:adenosine deaminase activity"/>
    <property type="evidence" value="ECO:0007669"/>
    <property type="project" value="TreeGrafter"/>
</dbReference>
<evidence type="ECO:0000259" key="9">
    <source>
        <dbReference type="Pfam" id="PF00962"/>
    </source>
</evidence>
<dbReference type="FunFam" id="3.20.20.140:FF:000033">
    <property type="entry name" value="Adenosine deaminase-like protein"/>
    <property type="match status" value="1"/>
</dbReference>
<gene>
    <name evidence="10" type="ORF">HK097_006727</name>
</gene>
<protein>
    <recommendedName>
        <fullName evidence="9">Adenosine deaminase domain-containing protein</fullName>
    </recommendedName>
</protein>
<dbReference type="GO" id="GO:0009117">
    <property type="term" value="P:nucleotide metabolic process"/>
    <property type="evidence" value="ECO:0007669"/>
    <property type="project" value="UniProtKB-KW"/>
</dbReference>